<accession>A0A8H3XC82</accession>
<feature type="domain" description="Chitin-binding type-1" evidence="5">
    <location>
        <begin position="26"/>
        <end position="69"/>
    </location>
</feature>
<keyword evidence="3" id="KW-0175">Coiled coil</keyword>
<dbReference type="PROSITE" id="PS51257">
    <property type="entry name" value="PROKAR_LIPOPROTEIN"/>
    <property type="match status" value="1"/>
</dbReference>
<dbReference type="EMBL" id="WTPW01001440">
    <property type="protein sequence ID" value="KAF0435646.1"/>
    <property type="molecule type" value="Genomic_DNA"/>
</dbReference>
<evidence type="ECO:0000259" key="5">
    <source>
        <dbReference type="PROSITE" id="PS50941"/>
    </source>
</evidence>
<name>A0A8H3XC82_GIGMA</name>
<comment type="caution">
    <text evidence="6">The sequence shown here is derived from an EMBL/GenBank/DDBJ whole genome shotgun (WGS) entry which is preliminary data.</text>
</comment>
<dbReference type="SMART" id="SM00270">
    <property type="entry name" value="ChtBD1"/>
    <property type="match status" value="1"/>
</dbReference>
<feature type="disulfide bond" evidence="2">
    <location>
        <begin position="29"/>
        <end position="44"/>
    </location>
</feature>
<dbReference type="InterPro" id="IPR001002">
    <property type="entry name" value="Chitin-bd_1"/>
</dbReference>
<organism evidence="6 7">
    <name type="scientific">Gigaspora margarita</name>
    <dbReference type="NCBI Taxonomy" id="4874"/>
    <lineage>
        <taxon>Eukaryota</taxon>
        <taxon>Fungi</taxon>
        <taxon>Fungi incertae sedis</taxon>
        <taxon>Mucoromycota</taxon>
        <taxon>Glomeromycotina</taxon>
        <taxon>Glomeromycetes</taxon>
        <taxon>Diversisporales</taxon>
        <taxon>Gigasporaceae</taxon>
        <taxon>Gigaspora</taxon>
    </lineage>
</organism>
<feature type="coiled-coil region" evidence="3">
    <location>
        <begin position="109"/>
        <end position="141"/>
    </location>
</feature>
<evidence type="ECO:0000256" key="3">
    <source>
        <dbReference type="SAM" id="Coils"/>
    </source>
</evidence>
<dbReference type="Proteomes" id="UP000439903">
    <property type="component" value="Unassembled WGS sequence"/>
</dbReference>
<dbReference type="Gene3D" id="3.30.60.10">
    <property type="entry name" value="Endochitinase-like"/>
    <property type="match status" value="1"/>
</dbReference>
<keyword evidence="7" id="KW-1185">Reference proteome</keyword>
<dbReference type="PROSITE" id="PS50941">
    <property type="entry name" value="CHIT_BIND_I_2"/>
    <property type="match status" value="1"/>
</dbReference>
<keyword evidence="1 2" id="KW-0147">Chitin-binding</keyword>
<keyword evidence="4" id="KW-0732">Signal</keyword>
<feature type="disulfide bond" evidence="2">
    <location>
        <begin position="43"/>
        <end position="57"/>
    </location>
</feature>
<protein>
    <submittedName>
        <fullName evidence="6">Hevein-like preproprotein</fullName>
    </submittedName>
</protein>
<dbReference type="AlphaFoldDB" id="A0A8H3XC82"/>
<keyword evidence="2" id="KW-1015">Disulfide bond</keyword>
<evidence type="ECO:0000256" key="2">
    <source>
        <dbReference type="PROSITE-ProRule" id="PRU00261"/>
    </source>
</evidence>
<dbReference type="OrthoDB" id="5985073at2759"/>
<dbReference type="GO" id="GO:0008061">
    <property type="term" value="F:chitin binding"/>
    <property type="evidence" value="ECO:0007669"/>
    <property type="project" value="UniProtKB-UniRule"/>
</dbReference>
<evidence type="ECO:0000256" key="1">
    <source>
        <dbReference type="ARBA" id="ARBA00022669"/>
    </source>
</evidence>
<dbReference type="InterPro" id="IPR036861">
    <property type="entry name" value="Endochitinase-like_sf"/>
</dbReference>
<evidence type="ECO:0000256" key="4">
    <source>
        <dbReference type="SAM" id="SignalP"/>
    </source>
</evidence>
<reference evidence="6 7" key="1">
    <citation type="journal article" date="2019" name="Environ. Microbiol.">
        <title>At the nexus of three kingdoms: the genome of the mycorrhizal fungus Gigaspora margarita provides insights into plant, endobacterial and fungal interactions.</title>
        <authorList>
            <person name="Venice F."/>
            <person name="Ghignone S."/>
            <person name="Salvioli di Fossalunga A."/>
            <person name="Amselem J."/>
            <person name="Novero M."/>
            <person name="Xianan X."/>
            <person name="Sedzielewska Toro K."/>
            <person name="Morin E."/>
            <person name="Lipzen A."/>
            <person name="Grigoriev I.V."/>
            <person name="Henrissat B."/>
            <person name="Martin F.M."/>
            <person name="Bonfante P."/>
        </authorList>
    </citation>
    <scope>NUCLEOTIDE SEQUENCE [LARGE SCALE GENOMIC DNA]</scope>
    <source>
        <strain evidence="6 7">BEG34</strain>
    </source>
</reference>
<dbReference type="SUPFAM" id="SSF57016">
    <property type="entry name" value="Plant lectins/antimicrobial peptides"/>
    <property type="match status" value="1"/>
</dbReference>
<feature type="disulfide bond" evidence="2">
    <location>
        <begin position="63"/>
        <end position="67"/>
    </location>
</feature>
<comment type="caution">
    <text evidence="2">Lacks conserved residue(s) required for the propagation of feature annotation.</text>
</comment>
<proteinExistence type="predicted"/>
<sequence length="168" mass="19048">MNQRFNSYIVFLLFQIKTCISLPESGFSCGAGMSCANSPYGPCCSQYGYCGNTADYCSPNMGCQAGCWNLNPSTTYIFTSTPSPSAASNSGVSNSGGIAFLFWNKWQKYQIEQQRLAIEQKRRENEEREREIQRLRQQEGRMTAYFQNNRLAIGYGEDNRMVVEEEID</sequence>
<evidence type="ECO:0000313" key="7">
    <source>
        <dbReference type="Proteomes" id="UP000439903"/>
    </source>
</evidence>
<dbReference type="Pfam" id="PF00187">
    <property type="entry name" value="Chitin_bind_1"/>
    <property type="match status" value="1"/>
</dbReference>
<feature type="chain" id="PRO_5034643433" evidence="4">
    <location>
        <begin position="22"/>
        <end position="168"/>
    </location>
</feature>
<evidence type="ECO:0000313" key="6">
    <source>
        <dbReference type="EMBL" id="KAF0435646.1"/>
    </source>
</evidence>
<gene>
    <name evidence="6" type="ORF">F8M41_004768</name>
</gene>
<feature type="signal peptide" evidence="4">
    <location>
        <begin position="1"/>
        <end position="21"/>
    </location>
</feature>